<evidence type="ECO:0000313" key="3">
    <source>
        <dbReference type="Proteomes" id="UP001610334"/>
    </source>
</evidence>
<comment type="caution">
    <text evidence="2">The sequence shown here is derived from an EMBL/GenBank/DDBJ whole genome shotgun (WGS) entry which is preliminary data.</text>
</comment>
<proteinExistence type="predicted"/>
<evidence type="ECO:0008006" key="4">
    <source>
        <dbReference type="Google" id="ProtNLM"/>
    </source>
</evidence>
<sequence>MKTFNISAALCAILFSLHVQCESVACRPPISTRSCVEDCACKCLGARLVCPGSGITCPVDSFNICLTYCECVASRYDPPTQLLQIQSLQTNPTSL</sequence>
<dbReference type="EMBL" id="JBFXLT010000036">
    <property type="protein sequence ID" value="KAL2814010.1"/>
    <property type="molecule type" value="Genomic_DNA"/>
</dbReference>
<protein>
    <recommendedName>
        <fullName evidence="4">Extracellular membrane protein CFEM domain-containing protein</fullName>
    </recommendedName>
</protein>
<keyword evidence="1" id="KW-0732">Signal</keyword>
<reference evidence="2 3" key="1">
    <citation type="submission" date="2024-07" db="EMBL/GenBank/DDBJ databases">
        <title>Section-level genome sequencing and comparative genomics of Aspergillus sections Usti and Cavernicolus.</title>
        <authorList>
            <consortium name="Lawrence Berkeley National Laboratory"/>
            <person name="Nybo J.L."/>
            <person name="Vesth T.C."/>
            <person name="Theobald S."/>
            <person name="Frisvad J.C."/>
            <person name="Larsen T.O."/>
            <person name="Kjaerboelling I."/>
            <person name="Rothschild-Mancinelli K."/>
            <person name="Lyhne E.K."/>
            <person name="Kogle M.E."/>
            <person name="Barry K."/>
            <person name="Clum A."/>
            <person name="Na H."/>
            <person name="Ledsgaard L."/>
            <person name="Lin J."/>
            <person name="Lipzen A."/>
            <person name="Kuo A."/>
            <person name="Riley R."/>
            <person name="Mondo S."/>
            <person name="Labutti K."/>
            <person name="Haridas S."/>
            <person name="Pangalinan J."/>
            <person name="Salamov A.A."/>
            <person name="Simmons B.A."/>
            <person name="Magnuson J.K."/>
            <person name="Chen J."/>
            <person name="Drula E."/>
            <person name="Henrissat B."/>
            <person name="Wiebenga A."/>
            <person name="Lubbers R.J."/>
            <person name="Gomes A.C."/>
            <person name="Makela M.R."/>
            <person name="Stajich J."/>
            <person name="Grigoriev I.V."/>
            <person name="Mortensen U.H."/>
            <person name="De Vries R.P."/>
            <person name="Baker S.E."/>
            <person name="Andersen M.R."/>
        </authorList>
    </citation>
    <scope>NUCLEOTIDE SEQUENCE [LARGE SCALE GENOMIC DNA]</scope>
    <source>
        <strain evidence="2 3">CBS 588.65</strain>
    </source>
</reference>
<feature type="chain" id="PRO_5047522985" description="Extracellular membrane protein CFEM domain-containing protein" evidence="1">
    <location>
        <begin position="22"/>
        <end position="95"/>
    </location>
</feature>
<dbReference type="Proteomes" id="UP001610334">
    <property type="component" value="Unassembled WGS sequence"/>
</dbReference>
<name>A0ABR4HEV5_9EURO</name>
<keyword evidence="3" id="KW-1185">Reference proteome</keyword>
<feature type="signal peptide" evidence="1">
    <location>
        <begin position="1"/>
        <end position="21"/>
    </location>
</feature>
<organism evidence="2 3">
    <name type="scientific">Aspergillus granulosus</name>
    <dbReference type="NCBI Taxonomy" id="176169"/>
    <lineage>
        <taxon>Eukaryota</taxon>
        <taxon>Fungi</taxon>
        <taxon>Dikarya</taxon>
        <taxon>Ascomycota</taxon>
        <taxon>Pezizomycotina</taxon>
        <taxon>Eurotiomycetes</taxon>
        <taxon>Eurotiomycetidae</taxon>
        <taxon>Eurotiales</taxon>
        <taxon>Aspergillaceae</taxon>
        <taxon>Aspergillus</taxon>
        <taxon>Aspergillus subgen. Nidulantes</taxon>
    </lineage>
</organism>
<evidence type="ECO:0000313" key="2">
    <source>
        <dbReference type="EMBL" id="KAL2814010.1"/>
    </source>
</evidence>
<gene>
    <name evidence="2" type="ORF">BJX63DRAFT_393305</name>
</gene>
<evidence type="ECO:0000256" key="1">
    <source>
        <dbReference type="SAM" id="SignalP"/>
    </source>
</evidence>
<accession>A0ABR4HEV5</accession>